<dbReference type="OMA" id="NIPCGAS"/>
<dbReference type="PROSITE" id="PS51257">
    <property type="entry name" value="PROKAR_LIPOPROTEIN"/>
    <property type="match status" value="1"/>
</dbReference>
<name>A0A1I8BKI0_MELHA</name>
<dbReference type="GO" id="GO:0020037">
    <property type="term" value="F:heme binding"/>
    <property type="evidence" value="ECO:0007669"/>
    <property type="project" value="InterPro"/>
</dbReference>
<keyword evidence="1" id="KW-0560">Oxidoreductase</keyword>
<evidence type="ECO:0000313" key="4">
    <source>
        <dbReference type="WBParaSite" id="MhA1_Contig288.frz3.fgene3"/>
    </source>
</evidence>
<dbReference type="PROSITE" id="PS50292">
    <property type="entry name" value="PEROXIDASE_3"/>
    <property type="match status" value="1"/>
</dbReference>
<dbReference type="InterPro" id="IPR010255">
    <property type="entry name" value="Haem_peroxidase_sf"/>
</dbReference>
<dbReference type="PANTHER" id="PTHR11475">
    <property type="entry name" value="OXIDASE/PEROXIDASE"/>
    <property type="match status" value="1"/>
</dbReference>
<feature type="signal peptide" evidence="2">
    <location>
        <begin position="1"/>
        <end position="24"/>
    </location>
</feature>
<dbReference type="GO" id="GO:0006979">
    <property type="term" value="P:response to oxidative stress"/>
    <property type="evidence" value="ECO:0007669"/>
    <property type="project" value="InterPro"/>
</dbReference>
<keyword evidence="1" id="KW-0575">Peroxidase</keyword>
<proteinExistence type="predicted"/>
<reference evidence="4" key="1">
    <citation type="submission" date="2016-11" db="UniProtKB">
        <authorList>
            <consortium name="WormBaseParasite"/>
        </authorList>
    </citation>
    <scope>IDENTIFICATION</scope>
</reference>
<dbReference type="GO" id="GO:0004601">
    <property type="term" value="F:peroxidase activity"/>
    <property type="evidence" value="ECO:0007669"/>
    <property type="project" value="UniProtKB-KW"/>
</dbReference>
<keyword evidence="3" id="KW-1185">Reference proteome</keyword>
<dbReference type="PANTHER" id="PTHR11475:SF134">
    <property type="entry name" value="LD42267P"/>
    <property type="match status" value="1"/>
</dbReference>
<dbReference type="WBParaSite" id="MhA1_Contig288.frz3.fgene3">
    <property type="protein sequence ID" value="MhA1_Contig288.frz3.fgene3"/>
    <property type="gene ID" value="MhA1_Contig288.frz3.fgene3"/>
</dbReference>
<dbReference type="InterPro" id="IPR019791">
    <property type="entry name" value="Haem_peroxidase_animal"/>
</dbReference>
<evidence type="ECO:0000313" key="3">
    <source>
        <dbReference type="Proteomes" id="UP000095281"/>
    </source>
</evidence>
<accession>A0A1I8BKI0</accession>
<sequence length="502" mass="55635">MLDKHFLNQFFSYFLVLFISSCWSMQIPCGKSFFPCFGEKETTATKQQHFNTNQRRIYGITIHQDAKISDQTLRTAAKEAHEETDVLYNESGVKQLLDSRHPLAASLMHYSRLHPLTDRRKQFSQYAYVALALSRRLAQKMTSTTMQGTAASVPSHTLLLHSPGLLARVKNVTSLGKECPLTSDGSNCPTSGSQIFRSLSGQCNNVRRPFIGSAGQPLSRLFPSPSYADNGLGIQSRRQIPQIGGVSNAGNAELPSVRQISLELFQSPKEENPFGVNEIVAYWLYFVGSDLASIAPNQCLIKGFLFLNLLKNIEIGAGPRPMPGVSRTSVAFPCCTPGFAHADCDPIDVPSNDPIYGPAHITCIPHSRTLPAPRDSCALGPREQANHVSSFLDGSQIYGSSYETLERLRAPGESGRLLISRENDLLTLDPLSNDYCQSNDKQKQRCFLSGTPDVNLLAGITLLHTIWVRQHNKIADGLREMNRHWNGDRIFNEARRIVIGKC</sequence>
<dbReference type="InterPro" id="IPR037120">
    <property type="entry name" value="Haem_peroxidase_sf_animal"/>
</dbReference>
<dbReference type="SUPFAM" id="SSF48113">
    <property type="entry name" value="Heme-dependent peroxidases"/>
    <property type="match status" value="1"/>
</dbReference>
<evidence type="ECO:0000256" key="1">
    <source>
        <dbReference type="ARBA" id="ARBA00022559"/>
    </source>
</evidence>
<dbReference type="Proteomes" id="UP000095281">
    <property type="component" value="Unplaced"/>
</dbReference>
<evidence type="ECO:0000256" key="2">
    <source>
        <dbReference type="SAM" id="SignalP"/>
    </source>
</evidence>
<protein>
    <submittedName>
        <fullName evidence="4">Peroxidase</fullName>
    </submittedName>
</protein>
<dbReference type="Pfam" id="PF03098">
    <property type="entry name" value="An_peroxidase"/>
    <property type="match status" value="1"/>
</dbReference>
<dbReference type="Gene3D" id="1.10.640.10">
    <property type="entry name" value="Haem peroxidase domain superfamily, animal type"/>
    <property type="match status" value="1"/>
</dbReference>
<keyword evidence="2" id="KW-0732">Signal</keyword>
<feature type="chain" id="PRO_5009315916" evidence="2">
    <location>
        <begin position="25"/>
        <end position="502"/>
    </location>
</feature>
<organism evidence="3 4">
    <name type="scientific">Meloidogyne hapla</name>
    <name type="common">Root-knot nematode worm</name>
    <dbReference type="NCBI Taxonomy" id="6305"/>
    <lineage>
        <taxon>Eukaryota</taxon>
        <taxon>Metazoa</taxon>
        <taxon>Ecdysozoa</taxon>
        <taxon>Nematoda</taxon>
        <taxon>Chromadorea</taxon>
        <taxon>Rhabditida</taxon>
        <taxon>Tylenchina</taxon>
        <taxon>Tylenchomorpha</taxon>
        <taxon>Tylenchoidea</taxon>
        <taxon>Meloidogynidae</taxon>
        <taxon>Meloidogyninae</taxon>
        <taxon>Meloidogyne</taxon>
    </lineage>
</organism>
<dbReference type="AlphaFoldDB" id="A0A1I8BKI0"/>